<dbReference type="InterPro" id="IPR002156">
    <property type="entry name" value="RNaseH_domain"/>
</dbReference>
<dbReference type="PANTHER" id="PTHR48475:SF2">
    <property type="entry name" value="RIBONUCLEASE H"/>
    <property type="match status" value="1"/>
</dbReference>
<keyword evidence="4" id="KW-0540">Nuclease</keyword>
<evidence type="ECO:0000313" key="15">
    <source>
        <dbReference type="Proteomes" id="UP001168877"/>
    </source>
</evidence>
<dbReference type="Pfam" id="PF17921">
    <property type="entry name" value="Integrase_H2C2"/>
    <property type="match status" value="1"/>
</dbReference>
<evidence type="ECO:0000256" key="8">
    <source>
        <dbReference type="ARBA" id="ARBA00023172"/>
    </source>
</evidence>
<dbReference type="Pfam" id="PF17917">
    <property type="entry name" value="RT_RNaseH"/>
    <property type="match status" value="1"/>
</dbReference>
<feature type="domain" description="Reverse transcriptase" evidence="11">
    <location>
        <begin position="548"/>
        <end position="727"/>
    </location>
</feature>
<feature type="compositionally biased region" description="Basic and acidic residues" evidence="10">
    <location>
        <begin position="275"/>
        <end position="297"/>
    </location>
</feature>
<feature type="compositionally biased region" description="Basic and acidic residues" evidence="10">
    <location>
        <begin position="141"/>
        <end position="187"/>
    </location>
</feature>
<evidence type="ECO:0000256" key="7">
    <source>
        <dbReference type="ARBA" id="ARBA00022918"/>
    </source>
</evidence>
<feature type="region of interest" description="Disordered" evidence="10">
    <location>
        <begin position="136"/>
        <end position="198"/>
    </location>
</feature>
<evidence type="ECO:0000256" key="6">
    <source>
        <dbReference type="ARBA" id="ARBA00022801"/>
    </source>
</evidence>
<dbReference type="InterPro" id="IPR001584">
    <property type="entry name" value="Integrase_cat-core"/>
</dbReference>
<dbReference type="PROSITE" id="PS50994">
    <property type="entry name" value="INTEGRASE"/>
    <property type="match status" value="1"/>
</dbReference>
<feature type="domain" description="RNase H type-1" evidence="12">
    <location>
        <begin position="956"/>
        <end position="1085"/>
    </location>
</feature>
<dbReference type="InterPro" id="IPR043128">
    <property type="entry name" value="Rev_trsase/Diguanyl_cyclase"/>
</dbReference>
<name>A0AA39RMN1_ACESA</name>
<feature type="domain" description="Integrase catalytic" evidence="13">
    <location>
        <begin position="1220"/>
        <end position="1382"/>
    </location>
</feature>
<evidence type="ECO:0000256" key="9">
    <source>
        <dbReference type="SAM" id="Coils"/>
    </source>
</evidence>
<dbReference type="Pfam" id="PF00078">
    <property type="entry name" value="RVT_1"/>
    <property type="match status" value="1"/>
</dbReference>
<dbReference type="SUPFAM" id="SSF56672">
    <property type="entry name" value="DNA/RNA polymerases"/>
    <property type="match status" value="1"/>
</dbReference>
<dbReference type="CDD" id="cd00303">
    <property type="entry name" value="retropepsin_like"/>
    <property type="match status" value="1"/>
</dbReference>
<dbReference type="InterPro" id="IPR036397">
    <property type="entry name" value="RNaseH_sf"/>
</dbReference>
<protein>
    <recommendedName>
        <fullName evidence="1">RNA-directed DNA polymerase</fullName>
        <ecNumber evidence="1">2.7.7.49</ecNumber>
    </recommendedName>
</protein>
<gene>
    <name evidence="14" type="ORF">LWI29_025545</name>
</gene>
<reference evidence="14" key="1">
    <citation type="journal article" date="2022" name="Plant J.">
        <title>Strategies of tolerance reflected in two North American maple genomes.</title>
        <authorList>
            <person name="McEvoy S.L."/>
            <person name="Sezen U.U."/>
            <person name="Trouern-Trend A."/>
            <person name="McMahon S.M."/>
            <person name="Schaberg P.G."/>
            <person name="Yang J."/>
            <person name="Wegrzyn J.L."/>
            <person name="Swenson N.G."/>
        </authorList>
    </citation>
    <scope>NUCLEOTIDE SEQUENCE</scope>
    <source>
        <strain evidence="14">NS2018</strain>
    </source>
</reference>
<dbReference type="EMBL" id="JAUESC010000386">
    <property type="protein sequence ID" value="KAK0576934.1"/>
    <property type="molecule type" value="Genomic_DNA"/>
</dbReference>
<dbReference type="SUPFAM" id="SSF53098">
    <property type="entry name" value="Ribonuclease H-like"/>
    <property type="match status" value="2"/>
</dbReference>
<keyword evidence="5" id="KW-0255">Endonuclease</keyword>
<evidence type="ECO:0000256" key="4">
    <source>
        <dbReference type="ARBA" id="ARBA00022722"/>
    </source>
</evidence>
<dbReference type="InterPro" id="IPR041373">
    <property type="entry name" value="RT_RNaseH"/>
</dbReference>
<evidence type="ECO:0000259" key="11">
    <source>
        <dbReference type="PROSITE" id="PS50878"/>
    </source>
</evidence>
<keyword evidence="3" id="KW-0548">Nucleotidyltransferase</keyword>
<dbReference type="PROSITE" id="PS50879">
    <property type="entry name" value="RNASE_H_1"/>
    <property type="match status" value="1"/>
</dbReference>
<dbReference type="Pfam" id="PF13456">
    <property type="entry name" value="RVT_3"/>
    <property type="match status" value="1"/>
</dbReference>
<accession>A0AA39RMN1</accession>
<proteinExistence type="predicted"/>
<feature type="region of interest" description="Disordered" evidence="10">
    <location>
        <begin position="275"/>
        <end position="318"/>
    </location>
</feature>
<reference evidence="14" key="2">
    <citation type="submission" date="2023-06" db="EMBL/GenBank/DDBJ databases">
        <authorList>
            <person name="Swenson N.G."/>
            <person name="Wegrzyn J.L."/>
            <person name="Mcevoy S.L."/>
        </authorList>
    </citation>
    <scope>NUCLEOTIDE SEQUENCE</scope>
    <source>
        <strain evidence="14">NS2018</strain>
        <tissue evidence="14">Leaf</tissue>
    </source>
</reference>
<evidence type="ECO:0000256" key="2">
    <source>
        <dbReference type="ARBA" id="ARBA00022679"/>
    </source>
</evidence>
<keyword evidence="2" id="KW-0808">Transferase</keyword>
<evidence type="ECO:0000313" key="14">
    <source>
        <dbReference type="EMBL" id="KAK0576934.1"/>
    </source>
</evidence>
<dbReference type="Gene3D" id="3.10.10.10">
    <property type="entry name" value="HIV Type 1 Reverse Transcriptase, subunit A, domain 1"/>
    <property type="match status" value="1"/>
</dbReference>
<dbReference type="CDD" id="cd09279">
    <property type="entry name" value="RNase_HI_like"/>
    <property type="match status" value="1"/>
</dbReference>
<dbReference type="InterPro" id="IPR021109">
    <property type="entry name" value="Peptidase_aspartic_dom_sf"/>
</dbReference>
<evidence type="ECO:0000256" key="1">
    <source>
        <dbReference type="ARBA" id="ARBA00012493"/>
    </source>
</evidence>
<dbReference type="GO" id="GO:0015074">
    <property type="term" value="P:DNA integration"/>
    <property type="evidence" value="ECO:0007669"/>
    <property type="project" value="InterPro"/>
</dbReference>
<dbReference type="SUPFAM" id="SSF50630">
    <property type="entry name" value="Acid proteases"/>
    <property type="match status" value="1"/>
</dbReference>
<feature type="region of interest" description="Disordered" evidence="10">
    <location>
        <begin position="477"/>
        <end position="524"/>
    </location>
</feature>
<keyword evidence="8" id="KW-0233">DNA recombination</keyword>
<organism evidence="14 15">
    <name type="scientific">Acer saccharum</name>
    <name type="common">Sugar maple</name>
    <dbReference type="NCBI Taxonomy" id="4024"/>
    <lineage>
        <taxon>Eukaryota</taxon>
        <taxon>Viridiplantae</taxon>
        <taxon>Streptophyta</taxon>
        <taxon>Embryophyta</taxon>
        <taxon>Tracheophyta</taxon>
        <taxon>Spermatophyta</taxon>
        <taxon>Magnoliopsida</taxon>
        <taxon>eudicotyledons</taxon>
        <taxon>Gunneridae</taxon>
        <taxon>Pentapetalae</taxon>
        <taxon>rosids</taxon>
        <taxon>malvids</taxon>
        <taxon>Sapindales</taxon>
        <taxon>Sapindaceae</taxon>
        <taxon>Hippocastanoideae</taxon>
        <taxon>Acereae</taxon>
        <taxon>Acer</taxon>
    </lineage>
</organism>
<keyword evidence="6" id="KW-0378">Hydrolase</keyword>
<dbReference type="GO" id="GO:0003676">
    <property type="term" value="F:nucleic acid binding"/>
    <property type="evidence" value="ECO:0007669"/>
    <property type="project" value="InterPro"/>
</dbReference>
<comment type="caution">
    <text evidence="14">The sequence shown here is derived from an EMBL/GenBank/DDBJ whole genome shotgun (WGS) entry which is preliminary data.</text>
</comment>
<sequence length="1511" mass="171321">MPHIELFKKDTDPKEHVRRYRSVMAQYVHNDALLCLNFPQTLGDLGSRWFGRLPAASISSFGELSKAFSRQFLGNEVSEIGSANDEAIIAAFINNLQNGQLSFDLRRARLTSYADMMDMAGGYALAEEEEIATGGYFVHGGRPEGSKTKDQTKMPDTKGDKQKNKARDGRDGRDRRRAYDPKTDQPRQRFQGRYTNYTPLKKDQEEVLAILEEKNMSKEPPKQSTYARRDTTKYCRFHKENGHETSKCFQLRDHIETLIREGHLKDIVFKKMDRADGQKDSRQDGRARKLSPKKAEDEGAINTISGGPATGKSNRERTQEIREAMEARRDLDVNSIEPDPKRIKEGWDPIVFIEADSHGVDVRPNDTLVISTRIGHREVHRILIDNGSSADILSAEVYDQLRLDRKDLQPFPTPLRGFGGVEVRSLGTVKLPVKIGKAPCQKTVLLDFVVVDTENWPYNALLGRPFLNKAKAGDSNLCPHDEIPDRAREPEEQAEVPKDFELDPREAPEDRKDEPTQEVALDLEDPEKKIIQSRKSVAIKKEVEKLLSAGSIREVKYPEWVANVVLVKKKNKQWRMCVDFTDLNKACPKDSFPLPRIDQLVDATAGHELLSFMDAYSGYNQIRMNKADEEKTSFTTDQGLYCYKVMPFRLKNAGATYQRLVNRMFARQIGKNMEVYVDDMLTKSTTAEKHIEDLKETFDVLRKYQMKLNPSKCVFGVPSRRFLGFQVHQRGIEVNPEKIKALEGMASPRTLKDVQRLTGCLASLNRFIAKSTDKCAPFFKAIKKGKGLEWSTECEEAFQKLKEYLGRAPILSKPVVGETLYLYLSVTEVATSSVLIRLEEGIQKPVYYTSKALLAAETRYSPAEKIALALITSARKLRPYFQAHTIEVYTDCPLKLILQKPEVSGRLTKWAVELSEYDIRYTPKAAIKWQAVSDFIAEFTEPDAEVRRAMEDEQTTKFQWKLHVDGSSNTHGSGVGIVITTPERDTVECSMRFDFKATNNQAEYEALLAGLRVCIALGADELEVYSDSQVVVHQVLDEYQAREEHMIAYLDIAKKLLKKFKAYRISQIPREENEKADALSKLASATTSIRSKAIPVAHLAKPSTAEPEEIIIAEIRPSPGDWTYQLRKYLEENILPEDAVEAKRIRYRCISGEKTGEILRSIHSGVCGNHTGGKSLAHKILRQGFYWPTLFAEAQQFAESCETCQRVANDIRRPPELLRSLTSPWPFAMWGLDLIGPMPTGTKGGAKHAIVAVDYFTKWAEAEALVHIIEANTTSFVKKNIIYRFGIPSIIITDNGTQFDNKKFREMCEEFKIANYYASPAHPQTNGQTEAVNKVIKHTLKAKLEAKKGGWADKLPEVLWAYRTTVRSSTGETPFALAFGTEAVIPAETTFTSPRVQLYNPEHNIDMLQQNLDELEEIRDAAQVRNSAYQQRAARYYNSHVRERRFQLGDLVLRRVSPNTKDKSSGSLADKWEGPYIIKRIVGHGAYMIARPEGSLVPRPCNAQYLKIFYP</sequence>
<keyword evidence="9" id="KW-0175">Coiled coil</keyword>
<dbReference type="InterPro" id="IPR043502">
    <property type="entry name" value="DNA/RNA_pol_sf"/>
</dbReference>
<dbReference type="Gene3D" id="3.30.420.10">
    <property type="entry name" value="Ribonuclease H-like superfamily/Ribonuclease H"/>
    <property type="match status" value="2"/>
</dbReference>
<dbReference type="InterPro" id="IPR012337">
    <property type="entry name" value="RNaseH-like_sf"/>
</dbReference>
<dbReference type="PANTHER" id="PTHR48475">
    <property type="entry name" value="RIBONUCLEASE H"/>
    <property type="match status" value="1"/>
</dbReference>
<dbReference type="GO" id="GO:0006310">
    <property type="term" value="P:DNA recombination"/>
    <property type="evidence" value="ECO:0007669"/>
    <property type="project" value="UniProtKB-KW"/>
</dbReference>
<dbReference type="Gene3D" id="1.10.340.70">
    <property type="match status" value="1"/>
</dbReference>
<evidence type="ECO:0000256" key="5">
    <source>
        <dbReference type="ARBA" id="ARBA00022759"/>
    </source>
</evidence>
<dbReference type="EC" id="2.7.7.49" evidence="1"/>
<dbReference type="Proteomes" id="UP001168877">
    <property type="component" value="Unassembled WGS sequence"/>
</dbReference>
<feature type="compositionally biased region" description="Basic and acidic residues" evidence="10">
    <location>
        <begin position="479"/>
        <end position="515"/>
    </location>
</feature>
<dbReference type="InterPro" id="IPR041588">
    <property type="entry name" value="Integrase_H2C2"/>
</dbReference>
<dbReference type="GO" id="GO:0004523">
    <property type="term" value="F:RNA-DNA hybrid ribonuclease activity"/>
    <property type="evidence" value="ECO:0007669"/>
    <property type="project" value="InterPro"/>
</dbReference>
<evidence type="ECO:0000259" key="13">
    <source>
        <dbReference type="PROSITE" id="PS50994"/>
    </source>
</evidence>
<keyword evidence="15" id="KW-1185">Reference proteome</keyword>
<dbReference type="Pfam" id="PF00665">
    <property type="entry name" value="rve"/>
    <property type="match status" value="1"/>
</dbReference>
<evidence type="ECO:0000256" key="10">
    <source>
        <dbReference type="SAM" id="MobiDB-lite"/>
    </source>
</evidence>
<evidence type="ECO:0000259" key="12">
    <source>
        <dbReference type="PROSITE" id="PS50879"/>
    </source>
</evidence>
<feature type="coiled-coil region" evidence="9">
    <location>
        <begin position="1405"/>
        <end position="1432"/>
    </location>
</feature>
<dbReference type="Gene3D" id="3.30.70.270">
    <property type="match status" value="2"/>
</dbReference>
<dbReference type="GO" id="GO:0003964">
    <property type="term" value="F:RNA-directed DNA polymerase activity"/>
    <property type="evidence" value="ECO:0007669"/>
    <property type="project" value="UniProtKB-KW"/>
</dbReference>
<evidence type="ECO:0000256" key="3">
    <source>
        <dbReference type="ARBA" id="ARBA00022695"/>
    </source>
</evidence>
<dbReference type="CDD" id="cd01647">
    <property type="entry name" value="RT_LTR"/>
    <property type="match status" value="1"/>
</dbReference>
<dbReference type="InterPro" id="IPR000477">
    <property type="entry name" value="RT_dom"/>
</dbReference>
<dbReference type="Gene3D" id="2.40.70.10">
    <property type="entry name" value="Acid Proteases"/>
    <property type="match status" value="1"/>
</dbReference>
<dbReference type="PROSITE" id="PS50878">
    <property type="entry name" value="RT_POL"/>
    <property type="match status" value="1"/>
</dbReference>
<keyword evidence="7" id="KW-0695">RNA-directed DNA polymerase</keyword>